<evidence type="ECO:0000313" key="1">
    <source>
        <dbReference type="EMBL" id="QFS46803.1"/>
    </source>
</evidence>
<evidence type="ECO:0000313" key="2">
    <source>
        <dbReference type="Proteomes" id="UP000326678"/>
    </source>
</evidence>
<sequence length="40" mass="4494">MIPKLLGVYAYIYESYHKLYGMNTEIIPINCTTAIAQISG</sequence>
<dbReference type="EMBL" id="CP045226">
    <property type="protein sequence ID" value="QFS46803.1"/>
    <property type="molecule type" value="Genomic_DNA"/>
</dbReference>
<reference evidence="1 2" key="1">
    <citation type="submission" date="2019-10" db="EMBL/GenBank/DDBJ databases">
        <title>Genomic and transcriptomic insights into the perfect genentic adaptation of a filamentous nitrogen-fixing cyanobacterium to rice fields.</title>
        <authorList>
            <person name="Chen Z."/>
        </authorList>
    </citation>
    <scope>NUCLEOTIDE SEQUENCE [LARGE SCALE GENOMIC DNA]</scope>
    <source>
        <strain evidence="1">CCNUC1</strain>
    </source>
</reference>
<organism evidence="1 2">
    <name type="scientific">Nostoc sphaeroides CCNUC1</name>
    <dbReference type="NCBI Taxonomy" id="2653204"/>
    <lineage>
        <taxon>Bacteria</taxon>
        <taxon>Bacillati</taxon>
        <taxon>Cyanobacteriota</taxon>
        <taxon>Cyanophyceae</taxon>
        <taxon>Nostocales</taxon>
        <taxon>Nostocaceae</taxon>
        <taxon>Nostoc</taxon>
    </lineage>
</organism>
<name>A0A5P8W282_9NOSO</name>
<dbReference type="AlphaFoldDB" id="A0A5P8W282"/>
<proteinExistence type="predicted"/>
<keyword evidence="2" id="KW-1185">Reference proteome</keyword>
<dbReference type="Proteomes" id="UP000326678">
    <property type="component" value="Chromosome Gxm1"/>
</dbReference>
<protein>
    <submittedName>
        <fullName evidence="1">Uncharacterized protein</fullName>
    </submittedName>
</protein>
<accession>A0A5P8W282</accession>
<dbReference type="KEGG" id="nsh:GXM_04284"/>
<gene>
    <name evidence="1" type="ORF">GXM_04284</name>
</gene>